<organism evidence="1 2">
    <name type="scientific">Rudanella paleaurantiibacter</name>
    <dbReference type="NCBI Taxonomy" id="2614655"/>
    <lineage>
        <taxon>Bacteria</taxon>
        <taxon>Pseudomonadati</taxon>
        <taxon>Bacteroidota</taxon>
        <taxon>Cytophagia</taxon>
        <taxon>Cytophagales</taxon>
        <taxon>Cytophagaceae</taxon>
        <taxon>Rudanella</taxon>
    </lineage>
</organism>
<reference evidence="1 2" key="1">
    <citation type="submission" date="2019-10" db="EMBL/GenBank/DDBJ databases">
        <title>Rudanella paleaurantiibacter sp. nov., isolated from sludge.</title>
        <authorList>
            <person name="Xu S.Q."/>
        </authorList>
    </citation>
    <scope>NUCLEOTIDE SEQUENCE [LARGE SCALE GENOMIC DNA]</scope>
    <source>
        <strain evidence="1 2">HX-22-17</strain>
    </source>
</reference>
<keyword evidence="2" id="KW-1185">Reference proteome</keyword>
<name>A0A7J5TZK5_9BACT</name>
<accession>A0A7J5TZK5</accession>
<proteinExistence type="predicted"/>
<dbReference type="RefSeq" id="WP_152124539.1">
    <property type="nucleotide sequence ID" value="NZ_WELI01000004.1"/>
</dbReference>
<evidence type="ECO:0000313" key="2">
    <source>
        <dbReference type="Proteomes" id="UP000488299"/>
    </source>
</evidence>
<comment type="caution">
    <text evidence="1">The sequence shown here is derived from an EMBL/GenBank/DDBJ whole genome shotgun (WGS) entry which is preliminary data.</text>
</comment>
<dbReference type="PROSITE" id="PS51257">
    <property type="entry name" value="PROKAR_LIPOPROTEIN"/>
    <property type="match status" value="1"/>
</dbReference>
<protein>
    <submittedName>
        <fullName evidence="1">Uncharacterized protein</fullName>
    </submittedName>
</protein>
<sequence length="135" mass="15290">MRKTFFALLLLLTGCDRLENFLAESKHDTIEVRIENQTGGPLTDVRVYTVQSVKVGTAYQPTRTDSVRFGDILPLTTQTGVFSEKNLRSSDGDMEIIATGSTGKRYRQRFGYFTNGHFLTATMQVQVQKDTIRFK</sequence>
<dbReference type="AlphaFoldDB" id="A0A7J5TZK5"/>
<gene>
    <name evidence="1" type="ORF">F5984_12115</name>
</gene>
<dbReference type="Proteomes" id="UP000488299">
    <property type="component" value="Unassembled WGS sequence"/>
</dbReference>
<dbReference type="EMBL" id="WELI01000004">
    <property type="protein sequence ID" value="KAB7730880.1"/>
    <property type="molecule type" value="Genomic_DNA"/>
</dbReference>
<evidence type="ECO:0000313" key="1">
    <source>
        <dbReference type="EMBL" id="KAB7730880.1"/>
    </source>
</evidence>